<evidence type="ECO:0000256" key="9">
    <source>
        <dbReference type="SAM" id="SignalP"/>
    </source>
</evidence>
<dbReference type="Pfam" id="PF13091">
    <property type="entry name" value="PLDc_2"/>
    <property type="match status" value="1"/>
</dbReference>
<evidence type="ECO:0000256" key="5">
    <source>
        <dbReference type="ARBA" id="ARBA00022963"/>
    </source>
</evidence>
<comment type="similarity">
    <text evidence="2 7">Belongs to the phospholipase D family.</text>
</comment>
<protein>
    <recommendedName>
        <fullName evidence="7">Phospholipase</fullName>
        <ecNumber evidence="7">3.1.4.4</ecNumber>
    </recommendedName>
</protein>
<dbReference type="InterPro" id="IPR016555">
    <property type="entry name" value="PLipase_D_euk"/>
</dbReference>
<dbReference type="FunCoup" id="A0A0C3PDH1">
    <property type="interactions" value="473"/>
</dbReference>
<dbReference type="Gene3D" id="3.30.870.10">
    <property type="entry name" value="Endonuclease Chain A"/>
    <property type="match status" value="2"/>
</dbReference>
<reference evidence="13" key="2">
    <citation type="submission" date="2015-01" db="EMBL/GenBank/DDBJ databases">
        <title>Evolutionary Origins and Diversification of the Mycorrhizal Mutualists.</title>
        <authorList>
            <consortium name="DOE Joint Genome Institute"/>
            <consortium name="Mycorrhizal Genomics Consortium"/>
            <person name="Kohler A."/>
            <person name="Kuo A."/>
            <person name="Nagy L.G."/>
            <person name="Floudas D."/>
            <person name="Copeland A."/>
            <person name="Barry K.W."/>
            <person name="Cichocki N."/>
            <person name="Veneault-Fourrey C."/>
            <person name="LaButti K."/>
            <person name="Lindquist E.A."/>
            <person name="Lipzen A."/>
            <person name="Lundell T."/>
            <person name="Morin E."/>
            <person name="Murat C."/>
            <person name="Riley R."/>
            <person name="Ohm R."/>
            <person name="Sun H."/>
            <person name="Tunlid A."/>
            <person name="Henrissat B."/>
            <person name="Grigoriev I.V."/>
            <person name="Hibbett D.S."/>
            <person name="Martin F."/>
        </authorList>
    </citation>
    <scope>NUCLEOTIDE SEQUENCE [LARGE SCALE GENOMIC DNA]</scope>
    <source>
        <strain evidence="13">Marx 270</strain>
    </source>
</reference>
<accession>A0A0C3PDH1</accession>
<keyword evidence="6" id="KW-0443">Lipid metabolism</keyword>
<dbReference type="STRING" id="870435.A0A0C3PDH1"/>
<feature type="region of interest" description="Disordered" evidence="8">
    <location>
        <begin position="769"/>
        <end position="819"/>
    </location>
</feature>
<dbReference type="PANTHER" id="PTHR18896">
    <property type="entry name" value="PHOSPHOLIPASE D"/>
    <property type="match status" value="1"/>
</dbReference>
<comment type="catalytic activity">
    <reaction evidence="1 7">
        <text>a 1,2-diacyl-sn-glycero-3-phosphocholine + H2O = a 1,2-diacyl-sn-glycero-3-phosphate + choline + H(+)</text>
        <dbReference type="Rhea" id="RHEA:14445"/>
        <dbReference type="ChEBI" id="CHEBI:15354"/>
        <dbReference type="ChEBI" id="CHEBI:15377"/>
        <dbReference type="ChEBI" id="CHEBI:15378"/>
        <dbReference type="ChEBI" id="CHEBI:57643"/>
        <dbReference type="ChEBI" id="CHEBI:58608"/>
        <dbReference type="EC" id="3.1.4.4"/>
    </reaction>
</comment>
<dbReference type="EMBL" id="KN831964">
    <property type="protein sequence ID" value="KIO06206.1"/>
    <property type="molecule type" value="Genomic_DNA"/>
</dbReference>
<feature type="signal peptide" evidence="9">
    <location>
        <begin position="1"/>
        <end position="21"/>
    </location>
</feature>
<evidence type="ECO:0000313" key="12">
    <source>
        <dbReference type="EMBL" id="KIO06206.1"/>
    </source>
</evidence>
<dbReference type="PROSITE" id="PS50035">
    <property type="entry name" value="PLD"/>
    <property type="match status" value="2"/>
</dbReference>
<dbReference type="Pfam" id="PF00614">
    <property type="entry name" value="PLDc"/>
    <property type="match status" value="1"/>
</dbReference>
<dbReference type="PIRSF" id="PIRSF009376">
    <property type="entry name" value="Phospholipase_D_euk"/>
    <property type="match status" value="1"/>
</dbReference>
<feature type="domain" description="PH" evidence="10">
    <location>
        <begin position="234"/>
        <end position="268"/>
    </location>
</feature>
<dbReference type="Proteomes" id="UP000054217">
    <property type="component" value="Unassembled WGS sequence"/>
</dbReference>
<evidence type="ECO:0000259" key="11">
    <source>
        <dbReference type="PROSITE" id="PS50035"/>
    </source>
</evidence>
<dbReference type="CDD" id="cd09138">
    <property type="entry name" value="PLDc_vPLD1_2_yPLD_like_1"/>
    <property type="match status" value="1"/>
</dbReference>
<dbReference type="OrthoDB" id="14911at2759"/>
<dbReference type="SUPFAM" id="SSF56024">
    <property type="entry name" value="Phospholipase D/nuclease"/>
    <property type="match status" value="2"/>
</dbReference>
<gene>
    <name evidence="12" type="ORF">M404DRAFT_999424</name>
</gene>
<dbReference type="InterPro" id="IPR001849">
    <property type="entry name" value="PH_domain"/>
</dbReference>
<feature type="region of interest" description="Disordered" evidence="8">
    <location>
        <begin position="937"/>
        <end position="971"/>
    </location>
</feature>
<keyword evidence="3" id="KW-0677">Repeat</keyword>
<name>A0A0C3PDH1_PISTI</name>
<feature type="region of interest" description="Disordered" evidence="8">
    <location>
        <begin position="883"/>
        <end position="905"/>
    </location>
</feature>
<feature type="region of interest" description="Disordered" evidence="8">
    <location>
        <begin position="193"/>
        <end position="233"/>
    </location>
</feature>
<dbReference type="SUPFAM" id="SSF50729">
    <property type="entry name" value="PH domain-like"/>
    <property type="match status" value="1"/>
</dbReference>
<feature type="compositionally biased region" description="Basic and acidic residues" evidence="8">
    <location>
        <begin position="774"/>
        <end position="815"/>
    </location>
</feature>
<evidence type="ECO:0000313" key="13">
    <source>
        <dbReference type="Proteomes" id="UP000054217"/>
    </source>
</evidence>
<evidence type="ECO:0000256" key="2">
    <source>
        <dbReference type="ARBA" id="ARBA00008664"/>
    </source>
</evidence>
<dbReference type="CDD" id="cd09141">
    <property type="entry name" value="PLDc_vPLD1_2_yPLD_like_2"/>
    <property type="match status" value="1"/>
</dbReference>
<dbReference type="PANTHER" id="PTHR18896:SF76">
    <property type="entry name" value="PHOSPHOLIPASE"/>
    <property type="match status" value="1"/>
</dbReference>
<sequence length="1162" mass="131846">MWHPSANRLASFLEISALFMALSPFGGLQYKGGFLRIGIEGNGVNIGRKSLSRKARKESRWCAVRESSIVIVEDPGETVVWDVFLLDTDLRIIQPVRYYRKGLHLLRRESSDENTHGNRSAREDVRTVPEHEAKCSSFMESCKSQLSRVFCFGHHPPPNLTAEIVEKRSSNRPSDGWYDAGLSIGSVVSPSVRSPIVDPSTNQDPLITDAEDRDARPPIEEKGQGEKRPQDVSKHTFYVQNSQMKLKLTARNERQMLQWITALQKASRYSPWVAKNRFDSFAPVRTNVAAQWLVDGRDYMWNLSRALMMARETIYIHDWWLSPELELRRPNKLKYRLDNILERKAKEGVKIFIIIYQEVSSRTTPTDSNYTKQKLTSLHHNIMIQRSPSHFQTGTFYWAHHEKLCVIDQTIAFVGGIDLCFGRWDTPQHALVDDAGLNPNKVEIWPGKDYSNPRVIDFHTLNKPDENMYDRSKVPRMPWHDVGMQIVGQPARDLARHFVQRWNYLLRIKNHSKPMPFLLPPPEFKQTELAALGLTGTCEMQICRSAGPWSLGTPDRVEHSIQNAYVHAISNSEHFVYIENQFFITSTVVNDVKIENSIGDALVERIVRAHRERTPWRCCIIIPLFPGFPFPIEHGDASAVRIIVECQNRSLFRGPNSIYARLRKENINPIDYISVFSLRNWGKFRNNVLTTEIVYVHAKVCIVDDRLAIIGSANINERSQRGDRDSEIAAVIRDTDMINGTMAGRPFQVGRFAHSLRVRLMREHAGVDVDALSEEEHAPSQRQPRKPEEAQEACDPHEKVDEGQKQTETCHEEPSRNVLGDVTEELKQGMAAAGGMAEHMVLPEVPKYFAEAAKPEALREERTTFTPEGEQVPGFASAVVPTLEEQTISEGRPPSAQAESSPLGENLVKRDQLEMGGDEPPEAHTSDDQAYAAPTNASKSALTDDAVPRVHSGTEGASEEEQHSPRGRSNLQKHLAGTLGNKTWTLPTPAPHIAPDYFEDPICDKFWKNVWVACAVHNTEIYRKVFHAVPDDTISTWKQYTEFVAHHERFWKPRKDSPSVGPASRAHSGTREDRSTSDNVQGAKEGAQGREGDSSDRELPKVKSQRHGVEPFDRAELEAMENLLRETRGHLVIYPSRFLESEDEANNFIFNADRLLPLPIYD</sequence>
<dbReference type="EC" id="3.1.4.4" evidence="7"/>
<dbReference type="SMART" id="SM00233">
    <property type="entry name" value="PH"/>
    <property type="match status" value="1"/>
</dbReference>
<dbReference type="PROSITE" id="PS50003">
    <property type="entry name" value="PH_DOMAIN"/>
    <property type="match status" value="1"/>
</dbReference>
<dbReference type="GO" id="GO:0035556">
    <property type="term" value="P:intracellular signal transduction"/>
    <property type="evidence" value="ECO:0007669"/>
    <property type="project" value="InterPro"/>
</dbReference>
<evidence type="ECO:0000256" key="6">
    <source>
        <dbReference type="ARBA" id="ARBA00023098"/>
    </source>
</evidence>
<keyword evidence="13" id="KW-1185">Reference proteome</keyword>
<evidence type="ECO:0000256" key="3">
    <source>
        <dbReference type="ARBA" id="ARBA00022737"/>
    </source>
</evidence>
<dbReference type="InParanoid" id="A0A0C3PDH1"/>
<feature type="domain" description="PLD phosphodiesterase" evidence="11">
    <location>
        <begin position="396"/>
        <end position="423"/>
    </location>
</feature>
<feature type="region of interest" description="Disordered" evidence="8">
    <location>
        <begin position="1053"/>
        <end position="1110"/>
    </location>
</feature>
<dbReference type="InterPro" id="IPR015679">
    <property type="entry name" value="PLipase_D_fam"/>
</dbReference>
<evidence type="ECO:0000256" key="8">
    <source>
        <dbReference type="SAM" id="MobiDB-lite"/>
    </source>
</evidence>
<dbReference type="FunFam" id="3.30.870.10:FF:000011">
    <property type="entry name" value="Phospholipase"/>
    <property type="match status" value="1"/>
</dbReference>
<keyword evidence="4 7" id="KW-0378">Hydrolase</keyword>
<dbReference type="InterPro" id="IPR025202">
    <property type="entry name" value="PLD-like_dom"/>
</dbReference>
<dbReference type="SMART" id="SM00155">
    <property type="entry name" value="PLDc"/>
    <property type="match status" value="2"/>
</dbReference>
<dbReference type="GO" id="GO:0004630">
    <property type="term" value="F:phospholipase D activity"/>
    <property type="evidence" value="ECO:0007669"/>
    <property type="project" value="UniProtKB-UniRule"/>
</dbReference>
<organism evidence="12 13">
    <name type="scientific">Pisolithus tinctorius Marx 270</name>
    <dbReference type="NCBI Taxonomy" id="870435"/>
    <lineage>
        <taxon>Eukaryota</taxon>
        <taxon>Fungi</taxon>
        <taxon>Dikarya</taxon>
        <taxon>Basidiomycota</taxon>
        <taxon>Agaricomycotina</taxon>
        <taxon>Agaricomycetes</taxon>
        <taxon>Agaricomycetidae</taxon>
        <taxon>Boletales</taxon>
        <taxon>Sclerodermatineae</taxon>
        <taxon>Pisolithaceae</taxon>
        <taxon>Pisolithus</taxon>
    </lineage>
</organism>
<evidence type="ECO:0000256" key="7">
    <source>
        <dbReference type="PIRNR" id="PIRNR009376"/>
    </source>
</evidence>
<dbReference type="AlphaFoldDB" id="A0A0C3PDH1"/>
<dbReference type="InterPro" id="IPR001736">
    <property type="entry name" value="PLipase_D/transphosphatidylase"/>
</dbReference>
<dbReference type="HOGENOM" id="CLU_000690_3_2_1"/>
<feature type="chain" id="PRO_5002180434" description="Phospholipase" evidence="9">
    <location>
        <begin position="22"/>
        <end position="1162"/>
    </location>
</feature>
<evidence type="ECO:0000256" key="4">
    <source>
        <dbReference type="ARBA" id="ARBA00022801"/>
    </source>
</evidence>
<dbReference type="GO" id="GO:0006654">
    <property type="term" value="P:phosphatidic acid biosynthetic process"/>
    <property type="evidence" value="ECO:0007669"/>
    <property type="project" value="InterPro"/>
</dbReference>
<feature type="compositionally biased region" description="Basic and acidic residues" evidence="8">
    <location>
        <begin position="1087"/>
        <end position="1110"/>
    </location>
</feature>
<feature type="compositionally biased region" description="Basic and acidic residues" evidence="8">
    <location>
        <begin position="213"/>
        <end position="233"/>
    </location>
</feature>
<evidence type="ECO:0000259" key="10">
    <source>
        <dbReference type="PROSITE" id="PS50003"/>
    </source>
</evidence>
<proteinExistence type="inferred from homology"/>
<keyword evidence="5 7" id="KW-0442">Lipid degradation</keyword>
<keyword evidence="9" id="KW-0732">Signal</keyword>
<dbReference type="GO" id="GO:0009395">
    <property type="term" value="P:phospholipid catabolic process"/>
    <property type="evidence" value="ECO:0007669"/>
    <property type="project" value="TreeGrafter"/>
</dbReference>
<feature type="domain" description="PLD phosphodiesterase" evidence="11">
    <location>
        <begin position="692"/>
        <end position="719"/>
    </location>
</feature>
<evidence type="ECO:0000256" key="1">
    <source>
        <dbReference type="ARBA" id="ARBA00000798"/>
    </source>
</evidence>
<feature type="region of interest" description="Disordered" evidence="8">
    <location>
        <begin position="110"/>
        <end position="129"/>
    </location>
</feature>
<reference evidence="12 13" key="1">
    <citation type="submission" date="2014-04" db="EMBL/GenBank/DDBJ databases">
        <authorList>
            <consortium name="DOE Joint Genome Institute"/>
            <person name="Kuo A."/>
            <person name="Kohler A."/>
            <person name="Costa M.D."/>
            <person name="Nagy L.G."/>
            <person name="Floudas D."/>
            <person name="Copeland A."/>
            <person name="Barry K.W."/>
            <person name="Cichocki N."/>
            <person name="Veneault-Fourrey C."/>
            <person name="LaButti K."/>
            <person name="Lindquist E.A."/>
            <person name="Lipzen A."/>
            <person name="Lundell T."/>
            <person name="Morin E."/>
            <person name="Murat C."/>
            <person name="Sun H."/>
            <person name="Tunlid A."/>
            <person name="Henrissat B."/>
            <person name="Grigoriev I.V."/>
            <person name="Hibbett D.S."/>
            <person name="Martin F."/>
            <person name="Nordberg H.P."/>
            <person name="Cantor M.N."/>
            <person name="Hua S.X."/>
        </authorList>
    </citation>
    <scope>NUCLEOTIDE SEQUENCE [LARGE SCALE GENOMIC DNA]</scope>
    <source>
        <strain evidence="12 13">Marx 270</strain>
    </source>
</reference>